<dbReference type="Pfam" id="PF03962">
    <property type="entry name" value="Mnd1"/>
    <property type="match status" value="1"/>
</dbReference>
<gene>
    <name evidence="7" type="ORF">IV203_015994</name>
</gene>
<feature type="compositionally biased region" description="Basic and acidic residues" evidence="4">
    <location>
        <begin position="169"/>
        <end position="178"/>
    </location>
</feature>
<accession>A0A9K3KQA3</accession>
<dbReference type="Proteomes" id="UP000693970">
    <property type="component" value="Unassembled WGS sequence"/>
</dbReference>
<evidence type="ECO:0000256" key="3">
    <source>
        <dbReference type="ARBA" id="ARBA00023242"/>
    </source>
</evidence>
<evidence type="ECO:0000256" key="2">
    <source>
        <dbReference type="ARBA" id="ARBA00023054"/>
    </source>
</evidence>
<feature type="domain" description="Leucine zipper with capping helix" evidence="6">
    <location>
        <begin position="221"/>
        <end position="273"/>
    </location>
</feature>
<evidence type="ECO:0000313" key="8">
    <source>
        <dbReference type="Proteomes" id="UP000693970"/>
    </source>
</evidence>
<protein>
    <submittedName>
        <fullName evidence="7">Mnd1 family protein</fullName>
    </submittedName>
</protein>
<evidence type="ECO:0000256" key="4">
    <source>
        <dbReference type="SAM" id="MobiDB-lite"/>
    </source>
</evidence>
<feature type="domain" description="Mnd1 HTH" evidence="5">
    <location>
        <begin position="80"/>
        <end position="138"/>
    </location>
</feature>
<proteinExistence type="predicted"/>
<dbReference type="EMBL" id="JAGRRH010000020">
    <property type="protein sequence ID" value="KAG7347289.1"/>
    <property type="molecule type" value="Genomic_DNA"/>
</dbReference>
<evidence type="ECO:0000259" key="5">
    <source>
        <dbReference type="Pfam" id="PF03962"/>
    </source>
</evidence>
<dbReference type="AlphaFoldDB" id="A0A9K3KQA3"/>
<evidence type="ECO:0000259" key="6">
    <source>
        <dbReference type="Pfam" id="PF18517"/>
    </source>
</evidence>
<dbReference type="InterPro" id="IPR040661">
    <property type="entry name" value="LZ3wCH"/>
</dbReference>
<keyword evidence="3" id="KW-0539">Nucleus</keyword>
<sequence>MWLKYWTVYRPPNSKRLQAGIFQLLKLFFQPIRRSHFKSSGARLGDSLTMMMSFHSEKPKDLVKMGGTKRMSMEEKRKAILEIYHKDQLVYTEKEIFALAAKAGINANSIQQVHDGLIDDGLVDKQKIGGSNFFWSFKGKKDRQAQIQHQNTLKLIEELKPKLEEAKATLADAKRGREDDEQDGDGESSRAKKLARLAELSKEKAALEQELEALRENDPAALADLEKELQLVTQAANRWTDNIFECKNYLVKKRGMDKKEAMKILGITANFDYPDQS</sequence>
<keyword evidence="8" id="KW-1185">Reference proteome</keyword>
<evidence type="ECO:0000256" key="1">
    <source>
        <dbReference type="ARBA" id="ARBA00004123"/>
    </source>
</evidence>
<dbReference type="InterPro" id="IPR040453">
    <property type="entry name" value="Mnd1_HTH"/>
</dbReference>
<comment type="caution">
    <text evidence="7">The sequence shown here is derived from an EMBL/GenBank/DDBJ whole genome shotgun (WGS) entry which is preliminary data.</text>
</comment>
<name>A0A9K3KQA3_9STRA</name>
<organism evidence="7 8">
    <name type="scientific">Nitzschia inconspicua</name>
    <dbReference type="NCBI Taxonomy" id="303405"/>
    <lineage>
        <taxon>Eukaryota</taxon>
        <taxon>Sar</taxon>
        <taxon>Stramenopiles</taxon>
        <taxon>Ochrophyta</taxon>
        <taxon>Bacillariophyta</taxon>
        <taxon>Bacillariophyceae</taxon>
        <taxon>Bacillariophycidae</taxon>
        <taxon>Bacillariales</taxon>
        <taxon>Bacillariaceae</taxon>
        <taxon>Nitzschia</taxon>
    </lineage>
</organism>
<reference evidence="7" key="2">
    <citation type="submission" date="2021-04" db="EMBL/GenBank/DDBJ databases">
        <authorList>
            <person name="Podell S."/>
        </authorList>
    </citation>
    <scope>NUCLEOTIDE SEQUENCE</scope>
    <source>
        <strain evidence="7">Hildebrandi</strain>
    </source>
</reference>
<feature type="region of interest" description="Disordered" evidence="4">
    <location>
        <begin position="169"/>
        <end position="191"/>
    </location>
</feature>
<dbReference type="Pfam" id="PF18517">
    <property type="entry name" value="LZ3wCH"/>
    <property type="match status" value="1"/>
</dbReference>
<dbReference type="OrthoDB" id="273345at2759"/>
<reference evidence="7" key="1">
    <citation type="journal article" date="2021" name="Sci. Rep.">
        <title>Diploid genomic architecture of Nitzschia inconspicua, an elite biomass production diatom.</title>
        <authorList>
            <person name="Oliver A."/>
            <person name="Podell S."/>
            <person name="Pinowska A."/>
            <person name="Traller J.C."/>
            <person name="Smith S.R."/>
            <person name="McClure R."/>
            <person name="Beliaev A."/>
            <person name="Bohutskyi P."/>
            <person name="Hill E.A."/>
            <person name="Rabines A."/>
            <person name="Zheng H."/>
            <person name="Allen L.Z."/>
            <person name="Kuo A."/>
            <person name="Grigoriev I.V."/>
            <person name="Allen A.E."/>
            <person name="Hazlebeck D."/>
            <person name="Allen E.E."/>
        </authorList>
    </citation>
    <scope>NUCLEOTIDE SEQUENCE</scope>
    <source>
        <strain evidence="7">Hildebrandi</strain>
    </source>
</reference>
<keyword evidence="2" id="KW-0175">Coiled coil</keyword>
<evidence type="ECO:0000313" key="7">
    <source>
        <dbReference type="EMBL" id="KAG7347289.1"/>
    </source>
</evidence>
<comment type="subcellular location">
    <subcellularLocation>
        <location evidence="1">Nucleus</location>
    </subcellularLocation>
</comment>
<dbReference type="GO" id="GO:0005634">
    <property type="term" value="C:nucleus"/>
    <property type="evidence" value="ECO:0007669"/>
    <property type="project" value="UniProtKB-SubCell"/>
</dbReference>